<keyword evidence="1" id="KW-0614">Plasmid</keyword>
<dbReference type="AlphaFoldDB" id="A0A217EZ22"/>
<geneLocation type="plasmid" evidence="2">
    <name>pcme4a9ii</name>
</geneLocation>
<accession>A0A217EZ22</accession>
<dbReference type="EMBL" id="CP019604">
    <property type="protein sequence ID" value="ARU18388.1"/>
    <property type="molecule type" value="Genomic_DNA"/>
</dbReference>
<evidence type="ECO:0000313" key="2">
    <source>
        <dbReference type="Proteomes" id="UP000195807"/>
    </source>
</evidence>
<sequence>MWLVPRQSRGLSLRSDVPQVVRDALVRWYEGEGTDADHRASVTMVVKARTHGQWIACDCLGADTPPPLMSPAYLSEAETYYLRRLTSERQKRPEHENDCPFFREQAPQRFREKRSAVPPTIDEPHGLFTAHRLAPEKLAGMPDESEPDDRTRGVAIPRLARLLWLLMEMSAVNVVEPLPADSGRDSSMAKEFARLRSAAERLFVAPGIPLSKHFYTHIEPYERNVVFARLRKAAQTWPTGLAPQAFLALYALDISGTTITLAQGHALEIKTRVQYSGALAGPPYLVLVVVGEHNPRDGYAALRAYARPLARATNFVAVHNQAERDAVTGLLDLQYRWRRRDIAIGFKRPLFDLASRIGPIRPDLVLDIQDDSTGELIEAAIEVIAKDDPDYLDAKQHKIAALAELGPTVFARAATIRDHGMAAILKANLGIG</sequence>
<reference evidence="1 2" key="1">
    <citation type="submission" date="2017-01" db="EMBL/GenBank/DDBJ databases">
        <title>Complete genome sequence of esterase-producing bacterium Croceicoccus marinus E4A9.</title>
        <authorList>
            <person name="Wu Y.-H."/>
            <person name="Cheng H."/>
            <person name="Xu L."/>
            <person name="Huo Y.-Y."/>
            <person name="Wang C.-S."/>
            <person name="Xu X.-W."/>
        </authorList>
    </citation>
    <scope>NUCLEOTIDE SEQUENCE [LARGE SCALE GENOMIC DNA]</scope>
    <source>
        <strain evidence="1 2">E4A9</strain>
        <plasmid evidence="2">Plasmid pcme4a9ii</plasmid>
    </source>
</reference>
<evidence type="ECO:0008006" key="3">
    <source>
        <dbReference type="Google" id="ProtNLM"/>
    </source>
</evidence>
<proteinExistence type="predicted"/>
<name>A0A217EZ22_9SPHN</name>
<protein>
    <recommendedName>
        <fullName evidence="3">DUF1173 family protein</fullName>
    </recommendedName>
</protein>
<gene>
    <name evidence="1" type="ORF">A9D14_18800</name>
</gene>
<organism evidence="1 2">
    <name type="scientific">Croceicoccus marinus</name>
    <dbReference type="NCBI Taxonomy" id="450378"/>
    <lineage>
        <taxon>Bacteria</taxon>
        <taxon>Pseudomonadati</taxon>
        <taxon>Pseudomonadota</taxon>
        <taxon>Alphaproteobacteria</taxon>
        <taxon>Sphingomonadales</taxon>
        <taxon>Erythrobacteraceae</taxon>
        <taxon>Croceicoccus</taxon>
    </lineage>
</organism>
<keyword evidence="2" id="KW-1185">Reference proteome</keyword>
<dbReference type="KEGG" id="cman:A9D14_18800"/>
<evidence type="ECO:0000313" key="1">
    <source>
        <dbReference type="EMBL" id="ARU18388.1"/>
    </source>
</evidence>
<dbReference type="Proteomes" id="UP000195807">
    <property type="component" value="Plasmid pCME4A9II"/>
</dbReference>